<dbReference type="RefSeq" id="WP_058292328.1">
    <property type="nucleotide sequence ID" value="NZ_JGYD01000011.1"/>
</dbReference>
<reference evidence="1 2" key="1">
    <citation type="journal article" date="2015" name="Sci. Rep.">
        <title>A comparative genomics and reductive dehalogenase gene transcription study of two chloroethene-respiring bacteria, Dehalococcoides mccartyi strains MB and 11a.</title>
        <authorList>
            <person name="Low A."/>
            <person name="Shen Z."/>
            <person name="Cheng D."/>
            <person name="Rogers M.J."/>
            <person name="Lee P.K."/>
            <person name="He J."/>
        </authorList>
    </citation>
    <scope>NUCLEOTIDE SEQUENCE [LARGE SCALE GENOMIC DNA]</scope>
    <source>
        <strain evidence="1 2">MB</strain>
    </source>
</reference>
<dbReference type="EMBL" id="JGYD01000011">
    <property type="protein sequence ID" value="KSV18483.1"/>
    <property type="molecule type" value="Genomic_DNA"/>
</dbReference>
<name>A0A0V8M3Y2_9CHLR</name>
<evidence type="ECO:0000313" key="1">
    <source>
        <dbReference type="EMBL" id="KSV18483.1"/>
    </source>
</evidence>
<proteinExistence type="predicted"/>
<dbReference type="OrthoDB" id="1366475at2"/>
<gene>
    <name evidence="1" type="ORF">DA01_02940</name>
</gene>
<accession>A0A0V8M3Y2</accession>
<evidence type="ECO:0000313" key="2">
    <source>
        <dbReference type="Proteomes" id="UP000053577"/>
    </source>
</evidence>
<dbReference type="Proteomes" id="UP000053577">
    <property type="component" value="Unassembled WGS sequence"/>
</dbReference>
<comment type="caution">
    <text evidence="1">The sequence shown here is derived from an EMBL/GenBank/DDBJ whole genome shotgun (WGS) entry which is preliminary data.</text>
</comment>
<evidence type="ECO:0008006" key="3">
    <source>
        <dbReference type="Google" id="ProtNLM"/>
    </source>
</evidence>
<organism evidence="1 2">
    <name type="scientific">Dehalococcoides mccartyi</name>
    <dbReference type="NCBI Taxonomy" id="61435"/>
    <lineage>
        <taxon>Bacteria</taxon>
        <taxon>Bacillati</taxon>
        <taxon>Chloroflexota</taxon>
        <taxon>Dehalococcoidia</taxon>
        <taxon>Dehalococcoidales</taxon>
        <taxon>Dehalococcoidaceae</taxon>
        <taxon>Dehalococcoides</taxon>
    </lineage>
</organism>
<dbReference type="AlphaFoldDB" id="A0A0V8M3Y2"/>
<dbReference type="PATRIC" id="fig|61435.5.peg.591"/>
<protein>
    <recommendedName>
        <fullName evidence="3">Toxin</fullName>
    </recommendedName>
</protein>
<sequence>MQERDKVRDFLQLVKETIANPVADQGWVLVPRPENKECIIKLGLKYKDIKETLLELSVEDYCDGPCHDRDQPGELWMFGKIIESNAVYIKLKLASFGPLRIVRVISFHFAEHDLAFPFGEEKREEREDEND</sequence>